<dbReference type="InterPro" id="IPR010896">
    <property type="entry name" value="NUMOD1"/>
</dbReference>
<dbReference type="AlphaFoldDB" id="A0A481ZLZ7"/>
<evidence type="ECO:0000313" key="2">
    <source>
        <dbReference type="EMBL" id="QBL02543.1"/>
    </source>
</evidence>
<keyword evidence="2" id="KW-0496">Mitochondrion</keyword>
<dbReference type="SMART" id="SM00465">
    <property type="entry name" value="GIYc"/>
    <property type="match status" value="1"/>
</dbReference>
<geneLocation type="mitochondrion" evidence="2"/>
<dbReference type="SMART" id="SM00497">
    <property type="entry name" value="IENR1"/>
    <property type="match status" value="1"/>
</dbReference>
<dbReference type="NCBIfam" id="TIGR01453">
    <property type="entry name" value="grpIintron_endo"/>
    <property type="match status" value="1"/>
</dbReference>
<dbReference type="RefSeq" id="YP_009568462.1">
    <property type="nucleotide sequence ID" value="NC_041248.1"/>
</dbReference>
<reference evidence="2" key="2">
    <citation type="submission" date="2019-02" db="EMBL/GenBank/DDBJ databases">
        <authorList>
            <person name="Fang M.L."/>
            <person name="Zhang Y."/>
        </authorList>
    </citation>
    <scope>NUCLEOTIDE SEQUENCE</scope>
    <source>
        <strain evidence="2">YMF1.03216</strain>
    </source>
</reference>
<dbReference type="CDD" id="cd10445">
    <property type="entry name" value="GIY-YIG_bI1_like"/>
    <property type="match status" value="1"/>
</dbReference>
<protein>
    <submittedName>
        <fullName evidence="2">GIY-YIG intron encoded protein</fullName>
    </submittedName>
</protein>
<dbReference type="SUPFAM" id="SSF82771">
    <property type="entry name" value="GIY-YIG endonuclease"/>
    <property type="match status" value="1"/>
</dbReference>
<dbReference type="PROSITE" id="PS50164">
    <property type="entry name" value="GIY_YIG"/>
    <property type="match status" value="1"/>
</dbReference>
<dbReference type="GeneID" id="39411798"/>
<dbReference type="Pfam" id="PF07453">
    <property type="entry name" value="NUMOD1"/>
    <property type="match status" value="1"/>
</dbReference>
<dbReference type="InterPro" id="IPR035901">
    <property type="entry name" value="GIY-YIG_endonuc_sf"/>
</dbReference>
<dbReference type="Pfam" id="PF01541">
    <property type="entry name" value="GIY-YIG"/>
    <property type="match status" value="1"/>
</dbReference>
<name>A0A481ZLZ7_9PEZI</name>
<sequence length="171" mass="19947">MGKHKISNKTYVGSAIDLNKRFKDYLSPSYLAKELLKHNNIIYKALLKYGYDKFDLEILEYCDKNSILKREQYYIDKIKPLYNICTVAGSSLGRITTLETREKLKAAWVIKKLNQVGVKQVEVTDINTGNVEVYQSIRQTAIALKTNHTTVRKYINNQQLYLNRYKFKVIV</sequence>
<dbReference type="InterPro" id="IPR000305">
    <property type="entry name" value="GIY-YIG_endonuc"/>
</dbReference>
<gene>
    <name evidence="2" type="primary">orf171</name>
</gene>
<dbReference type="SUPFAM" id="SSF64496">
    <property type="entry name" value="DNA-binding domain of intron-encoded endonucleases"/>
    <property type="match status" value="1"/>
</dbReference>
<reference evidence="2" key="1">
    <citation type="journal article" date="2019" name="Mitochondrial DNA Part B Resour">
        <title>Characterization of the complete mitochondrial genome of Drechslerella brochopaga, a fungal species trapping nematodes with constricting rings.</title>
        <authorList>
            <person name="Fang M."/>
            <person name="Wang S."/>
            <person name="Xu J."/>
            <person name="Jiang L."/>
            <person name="Zhou D."/>
            <person name="Zhang K.-Q."/>
            <person name="Zhang Y."/>
        </authorList>
    </citation>
    <scope>NUCLEOTIDE SEQUENCE</scope>
    <source>
        <strain evidence="2">YMF1.03216</strain>
    </source>
</reference>
<proteinExistence type="predicted"/>
<dbReference type="GO" id="GO:0004519">
    <property type="term" value="F:endonuclease activity"/>
    <property type="evidence" value="ECO:0007669"/>
    <property type="project" value="InterPro"/>
</dbReference>
<feature type="domain" description="GIY-YIG" evidence="1">
    <location>
        <begin position="1"/>
        <end position="84"/>
    </location>
</feature>
<dbReference type="InterPro" id="IPR003647">
    <property type="entry name" value="Intron_nuc_1_rpt"/>
</dbReference>
<organism evidence="2">
    <name type="scientific">Orbilia brochopaga</name>
    <dbReference type="NCBI Taxonomy" id="3140254"/>
    <lineage>
        <taxon>Eukaryota</taxon>
        <taxon>Fungi</taxon>
        <taxon>Dikarya</taxon>
        <taxon>Ascomycota</taxon>
        <taxon>Pezizomycotina</taxon>
        <taxon>Orbiliomycetes</taxon>
        <taxon>Orbiliales</taxon>
        <taxon>Orbiliaceae</taxon>
        <taxon>Orbilia</taxon>
    </lineage>
</organism>
<accession>A0A481ZLZ7</accession>
<dbReference type="EMBL" id="MK550698">
    <property type="protein sequence ID" value="QBL02543.1"/>
    <property type="molecule type" value="Genomic_DNA"/>
</dbReference>
<evidence type="ECO:0000259" key="1">
    <source>
        <dbReference type="PROSITE" id="PS50164"/>
    </source>
</evidence>
<dbReference type="Gene3D" id="3.40.1440.10">
    <property type="entry name" value="GIY-YIG endonuclease"/>
    <property type="match status" value="1"/>
</dbReference>
<dbReference type="InterPro" id="IPR006350">
    <property type="entry name" value="Intron_endoG1"/>
</dbReference>